<organism evidence="1 2">
    <name type="scientific">Pontibacter actiniarum</name>
    <dbReference type="NCBI Taxonomy" id="323450"/>
    <lineage>
        <taxon>Bacteria</taxon>
        <taxon>Pseudomonadati</taxon>
        <taxon>Bacteroidota</taxon>
        <taxon>Cytophagia</taxon>
        <taxon>Cytophagales</taxon>
        <taxon>Hymenobacteraceae</taxon>
        <taxon>Pontibacter</taxon>
    </lineage>
</organism>
<dbReference type="Proteomes" id="UP000266292">
    <property type="component" value="Chromosome"/>
</dbReference>
<accession>A0A1X9YSH6</accession>
<dbReference type="EMBL" id="CP021235">
    <property type="protein sequence ID" value="ARS35813.1"/>
    <property type="molecule type" value="Genomic_DNA"/>
</dbReference>
<name>A0A1X9YSH6_9BACT</name>
<dbReference type="RefSeq" id="WP_025606930.1">
    <property type="nucleotide sequence ID" value="NZ_CP021235.1"/>
</dbReference>
<dbReference type="AlphaFoldDB" id="A0A1X9YSH6"/>
<evidence type="ECO:0000313" key="2">
    <source>
        <dbReference type="Proteomes" id="UP000266292"/>
    </source>
</evidence>
<dbReference type="STRING" id="709015.GCA_000472485_02090"/>
<dbReference type="KEGG" id="pact:CA264_10365"/>
<proteinExistence type="predicted"/>
<reference evidence="2" key="1">
    <citation type="submission" date="2017-05" db="EMBL/GenBank/DDBJ databases">
        <authorList>
            <person name="Ray J."/>
            <person name="Price M."/>
            <person name="Deutschbauer A."/>
        </authorList>
    </citation>
    <scope>NUCLEOTIDE SEQUENCE [LARGE SCALE GENOMIC DNA]</scope>
    <source>
        <strain evidence="2">DSM 19842</strain>
    </source>
</reference>
<sequence>MKIEKMEKVNKSINHSDNKYFTLKMNRSSFHQFERLRTELSEQQNRIITKVDLLDYLLEVAKNKATDS</sequence>
<keyword evidence="2" id="KW-1185">Reference proteome</keyword>
<gene>
    <name evidence="1" type="ORF">CA264_10365</name>
</gene>
<protein>
    <submittedName>
        <fullName evidence="1">Uncharacterized protein</fullName>
    </submittedName>
</protein>
<evidence type="ECO:0000313" key="1">
    <source>
        <dbReference type="EMBL" id="ARS35813.1"/>
    </source>
</evidence>